<feature type="non-terminal residue" evidence="1">
    <location>
        <position position="1"/>
    </location>
</feature>
<reference evidence="1" key="2">
    <citation type="submission" date="2021-04" db="EMBL/GenBank/DDBJ databases">
        <authorList>
            <person name="Gilroy R."/>
        </authorList>
    </citation>
    <scope>NUCLEOTIDE SEQUENCE</scope>
    <source>
        <strain evidence="1">742</strain>
    </source>
</reference>
<dbReference type="AlphaFoldDB" id="A0A9E2NR14"/>
<reference evidence="1" key="1">
    <citation type="journal article" date="2021" name="PeerJ">
        <title>Extensive microbial diversity within the chicken gut microbiome revealed by metagenomics and culture.</title>
        <authorList>
            <person name="Gilroy R."/>
            <person name="Ravi A."/>
            <person name="Getino M."/>
            <person name="Pursley I."/>
            <person name="Horton D.L."/>
            <person name="Alikhan N.F."/>
            <person name="Baker D."/>
            <person name="Gharbi K."/>
            <person name="Hall N."/>
            <person name="Watson M."/>
            <person name="Adriaenssens E.M."/>
            <person name="Foster-Nyarko E."/>
            <person name="Jarju S."/>
            <person name="Secka A."/>
            <person name="Antonio M."/>
            <person name="Oren A."/>
            <person name="Chaudhuri R.R."/>
            <person name="La Ragione R."/>
            <person name="Hildebrand F."/>
            <person name="Pallen M.J."/>
        </authorList>
    </citation>
    <scope>NUCLEOTIDE SEQUENCE</scope>
    <source>
        <strain evidence="1">742</strain>
    </source>
</reference>
<evidence type="ECO:0000313" key="2">
    <source>
        <dbReference type="Proteomes" id="UP000824178"/>
    </source>
</evidence>
<evidence type="ECO:0000313" key="1">
    <source>
        <dbReference type="EMBL" id="MBU3820192.1"/>
    </source>
</evidence>
<organism evidence="1 2">
    <name type="scientific">Candidatus Faecalibacterium intestinavium</name>
    <dbReference type="NCBI Taxonomy" id="2838580"/>
    <lineage>
        <taxon>Bacteria</taxon>
        <taxon>Bacillati</taxon>
        <taxon>Bacillota</taxon>
        <taxon>Clostridia</taxon>
        <taxon>Eubacteriales</taxon>
        <taxon>Oscillospiraceae</taxon>
        <taxon>Faecalibacterium</taxon>
    </lineage>
</organism>
<name>A0A9E2NR14_9FIRM</name>
<comment type="caution">
    <text evidence="1">The sequence shown here is derived from an EMBL/GenBank/DDBJ whole genome shotgun (WGS) entry which is preliminary data.</text>
</comment>
<gene>
    <name evidence="1" type="ORF">H9864_07485</name>
</gene>
<accession>A0A9E2NR14</accession>
<protein>
    <submittedName>
        <fullName evidence="1">Uncharacterized protein</fullName>
    </submittedName>
</protein>
<proteinExistence type="predicted"/>
<dbReference type="EMBL" id="JAHLFH010000158">
    <property type="protein sequence ID" value="MBU3820192.1"/>
    <property type="molecule type" value="Genomic_DNA"/>
</dbReference>
<dbReference type="Proteomes" id="UP000824178">
    <property type="component" value="Unassembled WGS sequence"/>
</dbReference>
<sequence length="80" mass="9160">DVYKRQILNPPTRPLAEWGLFPLALDRFFRRGKCRLQKSERGASNGSLYPPQAAVAIAAHTPGQRVSLKPRRILNYLLRF</sequence>